<keyword evidence="4" id="KW-0804">Transcription</keyword>
<evidence type="ECO:0000259" key="6">
    <source>
        <dbReference type="PROSITE" id="PS50977"/>
    </source>
</evidence>
<keyword evidence="2" id="KW-0805">Transcription regulation</keyword>
<dbReference type="InterPro" id="IPR036271">
    <property type="entry name" value="Tet_transcr_reg_TetR-rel_C_sf"/>
</dbReference>
<dbReference type="RefSeq" id="WP_386160755.1">
    <property type="nucleotide sequence ID" value="NZ_JBHMBS010000015.1"/>
</dbReference>
<keyword evidence="8" id="KW-1185">Reference proteome</keyword>
<reference evidence="7 8" key="1">
    <citation type="submission" date="2024-09" db="EMBL/GenBank/DDBJ databases">
        <authorList>
            <person name="Sun Q."/>
            <person name="Mori K."/>
        </authorList>
    </citation>
    <scope>NUCLEOTIDE SEQUENCE [LARGE SCALE GENOMIC DNA]</scope>
    <source>
        <strain evidence="7 8">JCM 3028</strain>
    </source>
</reference>
<evidence type="ECO:0000256" key="3">
    <source>
        <dbReference type="ARBA" id="ARBA00023125"/>
    </source>
</evidence>
<dbReference type="EMBL" id="JBHMBS010000015">
    <property type="protein sequence ID" value="MFB9679345.1"/>
    <property type="molecule type" value="Genomic_DNA"/>
</dbReference>
<dbReference type="PRINTS" id="PR00455">
    <property type="entry name" value="HTHTETR"/>
</dbReference>
<evidence type="ECO:0000256" key="5">
    <source>
        <dbReference type="PROSITE-ProRule" id="PRU00335"/>
    </source>
</evidence>
<accession>A0ABV5TML0</accession>
<dbReference type="SUPFAM" id="SSF46689">
    <property type="entry name" value="Homeodomain-like"/>
    <property type="match status" value="1"/>
</dbReference>
<organism evidence="7 8">
    <name type="scientific">Streptosporangium vulgare</name>
    <dbReference type="NCBI Taxonomy" id="46190"/>
    <lineage>
        <taxon>Bacteria</taxon>
        <taxon>Bacillati</taxon>
        <taxon>Actinomycetota</taxon>
        <taxon>Actinomycetes</taxon>
        <taxon>Streptosporangiales</taxon>
        <taxon>Streptosporangiaceae</taxon>
        <taxon>Streptosporangium</taxon>
    </lineage>
</organism>
<dbReference type="InterPro" id="IPR050109">
    <property type="entry name" value="HTH-type_TetR-like_transc_reg"/>
</dbReference>
<protein>
    <submittedName>
        <fullName evidence="7">TetR/AcrR family transcriptional regulator C-terminal domain-containing protein</fullName>
    </submittedName>
</protein>
<feature type="domain" description="HTH tetR-type" evidence="6">
    <location>
        <begin position="2"/>
        <end position="62"/>
    </location>
</feature>
<dbReference type="Proteomes" id="UP001589610">
    <property type="component" value="Unassembled WGS sequence"/>
</dbReference>
<dbReference type="InterPro" id="IPR009057">
    <property type="entry name" value="Homeodomain-like_sf"/>
</dbReference>
<dbReference type="Gene3D" id="1.10.357.10">
    <property type="entry name" value="Tetracycline Repressor, domain 2"/>
    <property type="match status" value="1"/>
</dbReference>
<name>A0ABV5TML0_9ACTN</name>
<dbReference type="Pfam" id="PF02909">
    <property type="entry name" value="TetR_C_1"/>
    <property type="match status" value="1"/>
</dbReference>
<evidence type="ECO:0000256" key="2">
    <source>
        <dbReference type="ARBA" id="ARBA00023015"/>
    </source>
</evidence>
<sequence length="195" mass="21641">MRHTRATVMRTALRLLDELGLDGLTTRRLAQELDVQPSALYRHFGGQRELLDHMAATMVEDAFAHLARPGPGQDWADWLAERGRALRRSLLSRRDGARLHIGARPVGNQDAVSDSAIEVLGEAGFPPEDARRVVLVVNRYTVGWAVEEQAGAERRAPGECRERADADFEYGLSVIMAGLRAHLDGVRTRPDGKDR</sequence>
<evidence type="ECO:0000313" key="8">
    <source>
        <dbReference type="Proteomes" id="UP001589610"/>
    </source>
</evidence>
<dbReference type="PRINTS" id="PR00400">
    <property type="entry name" value="TETREPRESSOR"/>
</dbReference>
<keyword evidence="3 5" id="KW-0238">DNA-binding</keyword>
<dbReference type="InterPro" id="IPR004111">
    <property type="entry name" value="Repressor_TetR_C"/>
</dbReference>
<evidence type="ECO:0000313" key="7">
    <source>
        <dbReference type="EMBL" id="MFB9679345.1"/>
    </source>
</evidence>
<dbReference type="PANTHER" id="PTHR30055">
    <property type="entry name" value="HTH-TYPE TRANSCRIPTIONAL REGULATOR RUTR"/>
    <property type="match status" value="1"/>
</dbReference>
<proteinExistence type="predicted"/>
<keyword evidence="1" id="KW-0678">Repressor</keyword>
<dbReference type="PANTHER" id="PTHR30055:SF151">
    <property type="entry name" value="TRANSCRIPTIONAL REGULATORY PROTEIN"/>
    <property type="match status" value="1"/>
</dbReference>
<dbReference type="PROSITE" id="PS50977">
    <property type="entry name" value="HTH_TETR_2"/>
    <property type="match status" value="1"/>
</dbReference>
<evidence type="ECO:0000256" key="4">
    <source>
        <dbReference type="ARBA" id="ARBA00023163"/>
    </source>
</evidence>
<gene>
    <name evidence="7" type="ORF">ACFFRH_28020</name>
</gene>
<dbReference type="Pfam" id="PF00440">
    <property type="entry name" value="TetR_N"/>
    <property type="match status" value="1"/>
</dbReference>
<dbReference type="InterPro" id="IPR001647">
    <property type="entry name" value="HTH_TetR"/>
</dbReference>
<dbReference type="InterPro" id="IPR003012">
    <property type="entry name" value="Tet_transcr_reg_TetR"/>
</dbReference>
<evidence type="ECO:0000256" key="1">
    <source>
        <dbReference type="ARBA" id="ARBA00022491"/>
    </source>
</evidence>
<feature type="DNA-binding region" description="H-T-H motif" evidence="5">
    <location>
        <begin position="25"/>
        <end position="44"/>
    </location>
</feature>
<comment type="caution">
    <text evidence="7">The sequence shown here is derived from an EMBL/GenBank/DDBJ whole genome shotgun (WGS) entry which is preliminary data.</text>
</comment>
<dbReference type="Gene3D" id="1.10.10.60">
    <property type="entry name" value="Homeodomain-like"/>
    <property type="match status" value="1"/>
</dbReference>
<dbReference type="SUPFAM" id="SSF48498">
    <property type="entry name" value="Tetracyclin repressor-like, C-terminal domain"/>
    <property type="match status" value="1"/>
</dbReference>